<keyword evidence="7 8" id="KW-0460">Magnesium</keyword>
<dbReference type="RefSeq" id="WP_045780620.1">
    <property type="nucleotide sequence ID" value="NZ_LAJX01000287.1"/>
</dbReference>
<evidence type="ECO:0000256" key="2">
    <source>
        <dbReference type="ARBA" id="ARBA00022679"/>
    </source>
</evidence>
<dbReference type="HAMAP" id="MF_00692">
    <property type="entry name" value="SelO"/>
    <property type="match status" value="1"/>
</dbReference>
<feature type="binding site" evidence="8">
    <location>
        <position position="205"/>
    </location>
    <ligand>
        <name>ATP</name>
        <dbReference type="ChEBI" id="CHEBI:30616"/>
    </ligand>
</feature>
<keyword evidence="6 8" id="KW-0067">ATP-binding</keyword>
<feature type="binding site" evidence="8">
    <location>
        <position position="108"/>
    </location>
    <ligand>
        <name>ATP</name>
        <dbReference type="ChEBI" id="CHEBI:30616"/>
    </ligand>
</feature>
<comment type="catalytic activity">
    <reaction evidence="8">
        <text>L-histidyl-[protein] + UTP = N(tele)-(5'-uridylyl)-L-histidyl-[protein] + diphosphate</text>
        <dbReference type="Rhea" id="RHEA:83891"/>
        <dbReference type="Rhea" id="RHEA-COMP:9745"/>
        <dbReference type="Rhea" id="RHEA-COMP:20239"/>
        <dbReference type="ChEBI" id="CHEBI:29979"/>
        <dbReference type="ChEBI" id="CHEBI:33019"/>
        <dbReference type="ChEBI" id="CHEBI:46398"/>
        <dbReference type="ChEBI" id="CHEBI:233474"/>
    </reaction>
</comment>
<proteinExistence type="inferred from homology"/>
<organism evidence="9 10">
    <name type="scientific">Methylocucumis oryzae</name>
    <dbReference type="NCBI Taxonomy" id="1632867"/>
    <lineage>
        <taxon>Bacteria</taxon>
        <taxon>Pseudomonadati</taxon>
        <taxon>Pseudomonadota</taxon>
        <taxon>Gammaproteobacteria</taxon>
        <taxon>Methylococcales</taxon>
        <taxon>Methylococcaceae</taxon>
        <taxon>Methylocucumis</taxon>
    </lineage>
</organism>
<comment type="catalytic activity">
    <reaction evidence="8">
        <text>L-seryl-[protein] + ATP = 3-O-(5'-adenylyl)-L-seryl-[protein] + diphosphate</text>
        <dbReference type="Rhea" id="RHEA:58120"/>
        <dbReference type="Rhea" id="RHEA-COMP:9863"/>
        <dbReference type="Rhea" id="RHEA-COMP:15073"/>
        <dbReference type="ChEBI" id="CHEBI:29999"/>
        <dbReference type="ChEBI" id="CHEBI:30616"/>
        <dbReference type="ChEBI" id="CHEBI:33019"/>
        <dbReference type="ChEBI" id="CHEBI:142516"/>
        <dbReference type="EC" id="2.7.7.108"/>
    </reaction>
</comment>
<feature type="binding site" evidence="8">
    <location>
        <position position="140"/>
    </location>
    <ligand>
        <name>ATP</name>
        <dbReference type="ChEBI" id="CHEBI:30616"/>
    </ligand>
</feature>
<comment type="similarity">
    <text evidence="1 8">Belongs to the SELO family.</text>
</comment>
<evidence type="ECO:0000256" key="6">
    <source>
        <dbReference type="ARBA" id="ARBA00022840"/>
    </source>
</evidence>
<dbReference type="NCBIfam" id="NF000658">
    <property type="entry name" value="PRK00029.1"/>
    <property type="match status" value="1"/>
</dbReference>
<feature type="active site" description="Proton acceptor" evidence="8">
    <location>
        <position position="277"/>
    </location>
</feature>
<comment type="catalytic activity">
    <reaction evidence="8">
        <text>L-threonyl-[protein] + ATP = 3-O-(5'-adenylyl)-L-threonyl-[protein] + diphosphate</text>
        <dbReference type="Rhea" id="RHEA:54292"/>
        <dbReference type="Rhea" id="RHEA-COMP:11060"/>
        <dbReference type="Rhea" id="RHEA-COMP:13847"/>
        <dbReference type="ChEBI" id="CHEBI:30013"/>
        <dbReference type="ChEBI" id="CHEBI:30616"/>
        <dbReference type="ChEBI" id="CHEBI:33019"/>
        <dbReference type="ChEBI" id="CHEBI:138113"/>
        <dbReference type="EC" id="2.7.7.108"/>
    </reaction>
</comment>
<dbReference type="EC" id="2.7.7.108" evidence="8"/>
<reference evidence="9 10" key="2">
    <citation type="journal article" date="2016" name="Microb. Ecol.">
        <title>Genome Characteristics of a Novel Type I Methanotroph (Sn10-6) Isolated from a Flooded Indian Rice Field.</title>
        <authorList>
            <person name="Rahalkar M.C."/>
            <person name="Pandit P.S."/>
            <person name="Dhakephalkar P.K."/>
            <person name="Pore S."/>
            <person name="Arora P."/>
            <person name="Kapse N."/>
        </authorList>
    </citation>
    <scope>NUCLEOTIDE SEQUENCE [LARGE SCALE GENOMIC DNA]</scope>
    <source>
        <strain evidence="9 10">Sn10-6</strain>
    </source>
</reference>
<dbReference type="OrthoDB" id="9776281at2"/>
<dbReference type="Pfam" id="PF02696">
    <property type="entry name" value="SelO"/>
    <property type="match status" value="1"/>
</dbReference>
<reference evidence="10" key="1">
    <citation type="submission" date="2015-03" db="EMBL/GenBank/DDBJ databases">
        <title>Draft genome sequence of a novel methanotroph (Sn10-6) isolated from flooded ricefield rhizosphere in India.</title>
        <authorList>
            <person name="Pandit P.S."/>
            <person name="Pore S.D."/>
            <person name="Arora P."/>
            <person name="Kapse N.G."/>
            <person name="Dhakephalkar P.K."/>
            <person name="Rahalkar M.C."/>
        </authorList>
    </citation>
    <scope>NUCLEOTIDE SEQUENCE [LARGE SCALE GENOMIC DNA]</scope>
    <source>
        <strain evidence="10">Sn10-6</strain>
    </source>
</reference>
<evidence type="ECO:0000256" key="8">
    <source>
        <dbReference type="HAMAP-Rule" id="MF_00692"/>
    </source>
</evidence>
<dbReference type="AlphaFoldDB" id="A0A0F3IEC7"/>
<feature type="binding site" evidence="8">
    <location>
        <position position="141"/>
    </location>
    <ligand>
        <name>ATP</name>
        <dbReference type="ChEBI" id="CHEBI:30616"/>
    </ligand>
</feature>
<evidence type="ECO:0000256" key="4">
    <source>
        <dbReference type="ARBA" id="ARBA00022723"/>
    </source>
</evidence>
<protein>
    <recommendedName>
        <fullName evidence="8">Protein nucleotidyltransferase YdiU</fullName>
        <ecNumber evidence="8">2.7.7.-</ecNumber>
    </recommendedName>
    <alternativeName>
        <fullName evidence="8">Protein adenylyltransferase YdiU</fullName>
        <ecNumber evidence="8">2.7.7.108</ecNumber>
    </alternativeName>
    <alternativeName>
        <fullName evidence="8">Protein uridylyltransferase YdiU</fullName>
        <ecNumber evidence="8">2.7.7.-</ecNumber>
    </alternativeName>
</protein>
<sequence>MLTDLEQLTFDNRFVAELPGDTETINTRRQVYNACYSKVLPTPVKRPTLVAYAREVAEFLQLSPELCCSEAFVQVFSGNQLLPDMQPHATCYGGHQFGSWAGQLGDGRAINLGDVVNQQGQRWTLQLKGAGPTPYSRTADGLAVLRSSIREFLCSEAMHHLGVPTTRALSVIATGEYVVRDMFYDGNPKAEPGAIVCRVAPSFTRFGHFQILTARKDLTLLKRLLDYTIATDFAELKLDLSSETAYLDWFAEVCQRTAAMIVHWQRVGFVHGVMNTDNMSILGLTIDYGPYGWLENYDLNWTPNTTDAGERRYRYGNQPAIAFWNLAQLANAIYPLLGEERLAELQATLDTYKRAYEQGWQVMMVDKLGLGMFNGENDMTLCTDLIELLQAVETDMTIFFRRLALIPLHADASDELLIEPLLDAYYVKEQLDTAYLTQLYAWLRQYQTRLKASDQPLEQRRQRMNAVNPKYVLRNYLAQLAIDKAEQGDYRLVNELLEVLRRPYDEQAEQETYAAKRPDWARQRAGCSMLSCSS</sequence>
<keyword evidence="2 8" id="KW-0808">Transferase</keyword>
<dbReference type="InterPro" id="IPR003846">
    <property type="entry name" value="SelO"/>
</dbReference>
<keyword evidence="4 8" id="KW-0479">Metal-binding</keyword>
<dbReference type="GO" id="GO:0030145">
    <property type="term" value="F:manganese ion binding"/>
    <property type="evidence" value="ECO:0007669"/>
    <property type="project" value="UniProtKB-UniRule"/>
</dbReference>
<gene>
    <name evidence="8" type="primary">ydiU</name>
    <name evidence="8" type="synonym">selO</name>
    <name evidence="9" type="ORF">VZ94_20260</name>
</gene>
<comment type="catalytic activity">
    <reaction evidence="8">
        <text>L-tyrosyl-[protein] + UTP = O-(5'-uridylyl)-L-tyrosyl-[protein] + diphosphate</text>
        <dbReference type="Rhea" id="RHEA:83887"/>
        <dbReference type="Rhea" id="RHEA-COMP:10136"/>
        <dbReference type="Rhea" id="RHEA-COMP:20238"/>
        <dbReference type="ChEBI" id="CHEBI:33019"/>
        <dbReference type="ChEBI" id="CHEBI:46398"/>
        <dbReference type="ChEBI" id="CHEBI:46858"/>
        <dbReference type="ChEBI" id="CHEBI:90602"/>
    </reaction>
</comment>
<comment type="catalytic activity">
    <reaction evidence="8">
        <text>L-tyrosyl-[protein] + ATP = O-(5'-adenylyl)-L-tyrosyl-[protein] + diphosphate</text>
        <dbReference type="Rhea" id="RHEA:54288"/>
        <dbReference type="Rhea" id="RHEA-COMP:10136"/>
        <dbReference type="Rhea" id="RHEA-COMP:13846"/>
        <dbReference type="ChEBI" id="CHEBI:30616"/>
        <dbReference type="ChEBI" id="CHEBI:33019"/>
        <dbReference type="ChEBI" id="CHEBI:46858"/>
        <dbReference type="ChEBI" id="CHEBI:83624"/>
        <dbReference type="EC" id="2.7.7.108"/>
    </reaction>
</comment>
<dbReference type="EC" id="2.7.7.-" evidence="8"/>
<keyword evidence="3 8" id="KW-0548">Nucleotidyltransferase</keyword>
<evidence type="ECO:0000313" key="9">
    <source>
        <dbReference type="EMBL" id="KJV05150.1"/>
    </source>
</evidence>
<feature type="binding site" evidence="8">
    <location>
        <position position="105"/>
    </location>
    <ligand>
        <name>ATP</name>
        <dbReference type="ChEBI" id="CHEBI:30616"/>
    </ligand>
</feature>
<dbReference type="GO" id="GO:0005524">
    <property type="term" value="F:ATP binding"/>
    <property type="evidence" value="ECO:0007669"/>
    <property type="project" value="UniProtKB-UniRule"/>
</dbReference>
<keyword evidence="5 8" id="KW-0547">Nucleotide-binding</keyword>
<keyword evidence="10" id="KW-1185">Reference proteome</keyword>
<dbReference type="EMBL" id="LAJX01000287">
    <property type="protein sequence ID" value="KJV05150.1"/>
    <property type="molecule type" value="Genomic_DNA"/>
</dbReference>
<accession>A0A0F3IEC7</accession>
<comment type="catalytic activity">
    <reaction evidence="8">
        <text>L-seryl-[protein] + UTP = O-(5'-uridylyl)-L-seryl-[protein] + diphosphate</text>
        <dbReference type="Rhea" id="RHEA:64604"/>
        <dbReference type="Rhea" id="RHEA-COMP:9863"/>
        <dbReference type="Rhea" id="RHEA-COMP:16635"/>
        <dbReference type="ChEBI" id="CHEBI:29999"/>
        <dbReference type="ChEBI" id="CHEBI:33019"/>
        <dbReference type="ChEBI" id="CHEBI:46398"/>
        <dbReference type="ChEBI" id="CHEBI:156051"/>
    </reaction>
</comment>
<feature type="binding site" evidence="8">
    <location>
        <position position="107"/>
    </location>
    <ligand>
        <name>ATP</name>
        <dbReference type="ChEBI" id="CHEBI:30616"/>
    </ligand>
</feature>
<feature type="binding site" evidence="8">
    <location>
        <position position="128"/>
    </location>
    <ligand>
        <name>ATP</name>
        <dbReference type="ChEBI" id="CHEBI:30616"/>
    </ligand>
</feature>
<evidence type="ECO:0000313" key="10">
    <source>
        <dbReference type="Proteomes" id="UP000033684"/>
    </source>
</evidence>
<comment type="function">
    <text evidence="8">Nucleotidyltransferase involved in the post-translational modification of proteins. It can catalyze the addition of adenosine monophosphate (AMP) or uridine monophosphate (UMP) to a protein, resulting in modifications known as AMPylation and UMPylation.</text>
</comment>
<dbReference type="PANTHER" id="PTHR32057">
    <property type="entry name" value="PROTEIN ADENYLYLTRANSFERASE SELO, MITOCHONDRIAL"/>
    <property type="match status" value="1"/>
</dbReference>
<evidence type="ECO:0000256" key="5">
    <source>
        <dbReference type="ARBA" id="ARBA00022741"/>
    </source>
</evidence>
<feature type="binding site" evidence="8">
    <location>
        <position position="287"/>
    </location>
    <ligand>
        <name>ATP</name>
        <dbReference type="ChEBI" id="CHEBI:30616"/>
    </ligand>
</feature>
<comment type="caution">
    <text evidence="9">The sequence shown here is derived from an EMBL/GenBank/DDBJ whole genome shotgun (WGS) entry which is preliminary data.</text>
</comment>
<dbReference type="Proteomes" id="UP000033684">
    <property type="component" value="Unassembled WGS sequence"/>
</dbReference>
<feature type="binding site" evidence="8">
    <location>
        <position position="287"/>
    </location>
    <ligand>
        <name>Mg(2+)</name>
        <dbReference type="ChEBI" id="CHEBI:18420"/>
    </ligand>
</feature>
<dbReference type="PATRIC" id="fig|1632867.3.peg.3478"/>
<feature type="binding site" evidence="8">
    <location>
        <position position="198"/>
    </location>
    <ligand>
        <name>ATP</name>
        <dbReference type="ChEBI" id="CHEBI:30616"/>
    </ligand>
</feature>
<keyword evidence="8" id="KW-0464">Manganese</keyword>
<name>A0A0F3IEC7_9GAMM</name>
<evidence type="ECO:0000256" key="7">
    <source>
        <dbReference type="ARBA" id="ARBA00022842"/>
    </source>
</evidence>
<feature type="binding site" evidence="8">
    <location>
        <position position="278"/>
    </location>
    <ligand>
        <name>Mg(2+)</name>
        <dbReference type="ChEBI" id="CHEBI:18420"/>
    </ligand>
</feature>
<dbReference type="PANTHER" id="PTHR32057:SF14">
    <property type="entry name" value="PROTEIN ADENYLYLTRANSFERASE SELO, MITOCHONDRIAL"/>
    <property type="match status" value="1"/>
</dbReference>
<comment type="cofactor">
    <cofactor evidence="8">
        <name>Mg(2+)</name>
        <dbReference type="ChEBI" id="CHEBI:18420"/>
    </cofactor>
    <cofactor evidence="8">
        <name>Mn(2+)</name>
        <dbReference type="ChEBI" id="CHEBI:29035"/>
    </cofactor>
</comment>
<dbReference type="GO" id="GO:0000287">
    <property type="term" value="F:magnesium ion binding"/>
    <property type="evidence" value="ECO:0007669"/>
    <property type="project" value="UniProtKB-UniRule"/>
</dbReference>
<evidence type="ECO:0000256" key="3">
    <source>
        <dbReference type="ARBA" id="ARBA00022695"/>
    </source>
</evidence>
<evidence type="ECO:0000256" key="1">
    <source>
        <dbReference type="ARBA" id="ARBA00009747"/>
    </source>
</evidence>
<dbReference type="GO" id="GO:0070733">
    <property type="term" value="F:AMPylase activity"/>
    <property type="evidence" value="ECO:0007669"/>
    <property type="project" value="UniProtKB-EC"/>
</dbReference>